<evidence type="ECO:0000259" key="3">
    <source>
        <dbReference type="Pfam" id="PF18705"/>
    </source>
</evidence>
<keyword evidence="5" id="KW-1185">Reference proteome</keyword>
<dbReference type="Gene3D" id="2.60.40.1630">
    <property type="entry name" value="bacillus anthracis domain"/>
    <property type="match status" value="1"/>
</dbReference>
<gene>
    <name evidence="4" type="ORF">ET464_14330</name>
</gene>
<keyword evidence="1" id="KW-1133">Transmembrane helix</keyword>
<protein>
    <submittedName>
        <fullName evidence="4">DUF4179 domain-containing protein</fullName>
    </submittedName>
</protein>
<keyword evidence="1" id="KW-0472">Membrane</keyword>
<feature type="transmembrane region" description="Helical" evidence="1">
    <location>
        <begin position="52"/>
        <end position="74"/>
    </location>
</feature>
<proteinExistence type="predicted"/>
<dbReference type="EMBL" id="CP035492">
    <property type="protein sequence ID" value="QAY67393.1"/>
    <property type="molecule type" value="Genomic_DNA"/>
</dbReference>
<accession>A0A4P6EYQ9</accession>
<evidence type="ECO:0000256" key="1">
    <source>
        <dbReference type="SAM" id="Phobius"/>
    </source>
</evidence>
<dbReference type="InterPro" id="IPR040680">
    <property type="entry name" value="DUF5643"/>
</dbReference>
<dbReference type="Pfam" id="PF18705">
    <property type="entry name" value="DUF5643"/>
    <property type="match status" value="1"/>
</dbReference>
<organism evidence="4 5">
    <name type="scientific">Paenibacillus protaetiae</name>
    <dbReference type="NCBI Taxonomy" id="2509456"/>
    <lineage>
        <taxon>Bacteria</taxon>
        <taxon>Bacillati</taxon>
        <taxon>Bacillota</taxon>
        <taxon>Bacilli</taxon>
        <taxon>Bacillales</taxon>
        <taxon>Paenibacillaceae</taxon>
        <taxon>Paenibacillus</taxon>
    </lineage>
</organism>
<dbReference type="InterPro" id="IPR025436">
    <property type="entry name" value="DUF4179"/>
</dbReference>
<dbReference type="AlphaFoldDB" id="A0A4P6EYQ9"/>
<dbReference type="Proteomes" id="UP000293568">
    <property type="component" value="Chromosome"/>
</dbReference>
<dbReference type="KEGG" id="pprt:ET464_14330"/>
<evidence type="ECO:0000259" key="2">
    <source>
        <dbReference type="Pfam" id="PF13786"/>
    </source>
</evidence>
<name>A0A4P6EYQ9_9BACL</name>
<evidence type="ECO:0000313" key="5">
    <source>
        <dbReference type="Proteomes" id="UP000293568"/>
    </source>
</evidence>
<keyword evidence="1" id="KW-0812">Transmembrane</keyword>
<dbReference type="Pfam" id="PF13786">
    <property type="entry name" value="DUF4179"/>
    <property type="match status" value="1"/>
</dbReference>
<sequence length="371" mass="41740">MKDIYELLLEMDIDENEFEEMEVSELYKAKVKRTLKESIKQKKKIKGWKMNIALAVILIGCSFTGFVLTSPAYADRVPAILNIFRFLDNGSTGGLYEEYKNYSNEINSTEVSNGIEITINDAIYDGETVSIAYSLESNQDLGDAPYLFGLLDIKGSDGSAGSNRISKVNENNYVGLMTTTGFHLKEKDKVNIKWNIQSITIQDSKEKIKGKWNFALALKATESHTQLVNRSAEHDGLIATIDKISVAPMSFIVYYEQVVDEKVRRKWDGADVDLEVKDDLGNHYSGKSNGGSGDRQGYSMSWSKTFEKLDQHAAKLIITPRIRLYKNKSGNHGSLEITREGLESKEIPLSNKSDKSEQEFVLDDIIIDLKN</sequence>
<dbReference type="Gene3D" id="2.60.40.1640">
    <property type="entry name" value="Conserved domain protein"/>
    <property type="match status" value="1"/>
</dbReference>
<feature type="domain" description="DUF5643" evidence="3">
    <location>
        <begin position="224"/>
        <end position="338"/>
    </location>
</feature>
<dbReference type="OrthoDB" id="2541898at2"/>
<dbReference type="RefSeq" id="WP_129441995.1">
    <property type="nucleotide sequence ID" value="NZ_CP035492.1"/>
</dbReference>
<evidence type="ECO:0000313" key="4">
    <source>
        <dbReference type="EMBL" id="QAY67393.1"/>
    </source>
</evidence>
<feature type="domain" description="DUF4179" evidence="2">
    <location>
        <begin position="42"/>
        <end position="137"/>
    </location>
</feature>
<reference evidence="4 5" key="1">
    <citation type="submission" date="2019-01" db="EMBL/GenBank/DDBJ databases">
        <title>Genome sequencing of strain FW100M-2.</title>
        <authorList>
            <person name="Heo J."/>
            <person name="Kim S.-J."/>
            <person name="Kim J.-S."/>
            <person name="Hong S.-B."/>
            <person name="Kwon S.-W."/>
        </authorList>
    </citation>
    <scope>NUCLEOTIDE SEQUENCE [LARGE SCALE GENOMIC DNA]</scope>
    <source>
        <strain evidence="4 5">FW100M-2</strain>
    </source>
</reference>